<organism evidence="4 5">
    <name type="scientific">Laetiporus sulphureus 93-53</name>
    <dbReference type="NCBI Taxonomy" id="1314785"/>
    <lineage>
        <taxon>Eukaryota</taxon>
        <taxon>Fungi</taxon>
        <taxon>Dikarya</taxon>
        <taxon>Basidiomycota</taxon>
        <taxon>Agaricomycotina</taxon>
        <taxon>Agaricomycetes</taxon>
        <taxon>Polyporales</taxon>
        <taxon>Laetiporus</taxon>
    </lineage>
</organism>
<dbReference type="EMBL" id="KV427613">
    <property type="protein sequence ID" value="KZT09081.1"/>
    <property type="molecule type" value="Genomic_DNA"/>
</dbReference>
<keyword evidence="2" id="KW-1133">Transmembrane helix</keyword>
<dbReference type="OrthoDB" id="3245083at2759"/>
<evidence type="ECO:0000256" key="2">
    <source>
        <dbReference type="SAM" id="Phobius"/>
    </source>
</evidence>
<keyword evidence="3" id="KW-0732">Signal</keyword>
<accession>A0A165FJU8</accession>
<dbReference type="Proteomes" id="UP000076871">
    <property type="component" value="Unassembled WGS sequence"/>
</dbReference>
<feature type="transmembrane region" description="Helical" evidence="2">
    <location>
        <begin position="215"/>
        <end position="236"/>
    </location>
</feature>
<evidence type="ECO:0000256" key="1">
    <source>
        <dbReference type="SAM" id="MobiDB-lite"/>
    </source>
</evidence>
<proteinExistence type="predicted"/>
<name>A0A165FJU8_9APHY</name>
<dbReference type="InParanoid" id="A0A165FJU8"/>
<evidence type="ECO:0000256" key="3">
    <source>
        <dbReference type="SAM" id="SignalP"/>
    </source>
</evidence>
<evidence type="ECO:0000313" key="4">
    <source>
        <dbReference type="EMBL" id="KZT09081.1"/>
    </source>
</evidence>
<feature type="region of interest" description="Disordered" evidence="1">
    <location>
        <begin position="334"/>
        <end position="362"/>
    </location>
</feature>
<keyword evidence="2" id="KW-0472">Membrane</keyword>
<evidence type="ECO:0000313" key="5">
    <source>
        <dbReference type="Proteomes" id="UP000076871"/>
    </source>
</evidence>
<dbReference type="GeneID" id="63831318"/>
<feature type="signal peptide" evidence="3">
    <location>
        <begin position="1"/>
        <end position="31"/>
    </location>
</feature>
<feature type="compositionally biased region" description="Low complexity" evidence="1">
    <location>
        <begin position="173"/>
        <end position="184"/>
    </location>
</feature>
<feature type="compositionally biased region" description="Low complexity" evidence="1">
    <location>
        <begin position="191"/>
        <end position="208"/>
    </location>
</feature>
<feature type="chain" id="PRO_5007857824" evidence="3">
    <location>
        <begin position="32"/>
        <end position="512"/>
    </location>
</feature>
<sequence length="512" mass="54232">MRRHRSPPPSSNPHTPVLTTIGLSVLHLARATSVVWTSPSAGDVYASGDTIVGEWSAEPETDESWAEPAFSLCDASSEAQTALEAKNQDSDGQDALDTGQNCGASVYPDVQSDGGSCLIQVSLPNVTSPSQFVLRMQASSGKTACSPAFQLTPSALLSSASSPAKIASAAPLGVSSSKISSPTSYPNLSQNTSSSSTDPLTDPNSALSTRPAPTAAYAVPLALVLTVLLAAGALCVRERRRLRVERGREREALSRRPTMEDAHAGEFGSLRSGRWGLGVGMGDAGSSRASTPTAAAPASVAGSFRSGYAHARSSLEGKDTDNDAASLYSVASVRRQQGVRRSTRSSNPFGRRGRGRVSAREFRSAVSPVPPVLGRMESEGWGWGWKAKEVEGKEENAGVEEDVLERYAGPSPVPPFLSSLARGGRRHDAELLSPHSNEHQHNSEYLSPHLDLDALSPVPLTPSPARPERLHVRRCAEVYQEACEEKPLPRRPGAARAVYEEVARKVGGWRGG</sequence>
<keyword evidence="5" id="KW-1185">Reference proteome</keyword>
<reference evidence="4 5" key="1">
    <citation type="journal article" date="2016" name="Mol. Biol. Evol.">
        <title>Comparative Genomics of Early-Diverging Mushroom-Forming Fungi Provides Insights into the Origins of Lignocellulose Decay Capabilities.</title>
        <authorList>
            <person name="Nagy L.G."/>
            <person name="Riley R."/>
            <person name="Tritt A."/>
            <person name="Adam C."/>
            <person name="Daum C."/>
            <person name="Floudas D."/>
            <person name="Sun H."/>
            <person name="Yadav J.S."/>
            <person name="Pangilinan J."/>
            <person name="Larsson K.H."/>
            <person name="Matsuura K."/>
            <person name="Barry K."/>
            <person name="Labutti K."/>
            <person name="Kuo R."/>
            <person name="Ohm R.A."/>
            <person name="Bhattacharya S.S."/>
            <person name="Shirouzu T."/>
            <person name="Yoshinaga Y."/>
            <person name="Martin F.M."/>
            <person name="Grigoriev I.V."/>
            <person name="Hibbett D.S."/>
        </authorList>
    </citation>
    <scope>NUCLEOTIDE SEQUENCE [LARGE SCALE GENOMIC DNA]</scope>
    <source>
        <strain evidence="4 5">93-53</strain>
    </source>
</reference>
<keyword evidence="2" id="KW-0812">Transmembrane</keyword>
<dbReference type="RefSeq" id="XP_040766821.1">
    <property type="nucleotide sequence ID" value="XM_040914291.1"/>
</dbReference>
<dbReference type="AlphaFoldDB" id="A0A165FJU8"/>
<feature type="region of interest" description="Disordered" evidence="1">
    <location>
        <begin position="173"/>
        <end position="208"/>
    </location>
</feature>
<gene>
    <name evidence="4" type="ORF">LAESUDRAFT_811141</name>
</gene>
<protein>
    <submittedName>
        <fullName evidence="4">Uncharacterized protein</fullName>
    </submittedName>
</protein>